<keyword evidence="6" id="KW-0902">Two-component regulatory system</keyword>
<dbReference type="CDD" id="cd00082">
    <property type="entry name" value="HisKA"/>
    <property type="match status" value="1"/>
</dbReference>
<keyword evidence="5" id="KW-0418">Kinase</keyword>
<evidence type="ECO:0000256" key="4">
    <source>
        <dbReference type="ARBA" id="ARBA00022679"/>
    </source>
</evidence>
<comment type="catalytic activity">
    <reaction evidence="1">
        <text>ATP + protein L-histidine = ADP + protein N-phospho-L-histidine.</text>
        <dbReference type="EC" id="2.7.13.3"/>
    </reaction>
</comment>
<reference evidence="10 11" key="1">
    <citation type="submission" date="2024-04" db="EMBL/GenBank/DDBJ databases">
        <title>Genome sequencing and metabolic network reconstruction of aminoacids and betaine degradation by Anoxynatronum sibiricum.</title>
        <authorList>
            <person name="Detkova E.N."/>
            <person name="Boltjanskaja Y.V."/>
            <person name="Mardanov A.V."/>
            <person name="Kevbrin V."/>
        </authorList>
    </citation>
    <scope>NUCLEOTIDE SEQUENCE [LARGE SCALE GENOMIC DNA]</scope>
    <source>
        <strain evidence="10 11">Z-7981</strain>
    </source>
</reference>
<dbReference type="SUPFAM" id="SSF55785">
    <property type="entry name" value="PYP-like sensor domain (PAS domain)"/>
    <property type="match status" value="2"/>
</dbReference>
<dbReference type="InterPro" id="IPR004358">
    <property type="entry name" value="Sig_transdc_His_kin-like_C"/>
</dbReference>
<keyword evidence="3" id="KW-0597">Phosphoprotein</keyword>
<dbReference type="SMART" id="SM00387">
    <property type="entry name" value="HATPase_c"/>
    <property type="match status" value="1"/>
</dbReference>
<evidence type="ECO:0000256" key="5">
    <source>
        <dbReference type="ARBA" id="ARBA00022777"/>
    </source>
</evidence>
<dbReference type="InterPro" id="IPR003594">
    <property type="entry name" value="HATPase_dom"/>
</dbReference>
<comment type="caution">
    <text evidence="10">The sequence shown here is derived from an EMBL/GenBank/DDBJ whole genome shotgun (WGS) entry which is preliminary data.</text>
</comment>
<dbReference type="NCBIfam" id="TIGR00229">
    <property type="entry name" value="sensory_box"/>
    <property type="match status" value="2"/>
</dbReference>
<dbReference type="InterPro" id="IPR001610">
    <property type="entry name" value="PAC"/>
</dbReference>
<dbReference type="InterPro" id="IPR035965">
    <property type="entry name" value="PAS-like_dom_sf"/>
</dbReference>
<evidence type="ECO:0000256" key="3">
    <source>
        <dbReference type="ARBA" id="ARBA00022553"/>
    </source>
</evidence>
<protein>
    <recommendedName>
        <fullName evidence="2">histidine kinase</fullName>
        <ecNumber evidence="2">2.7.13.3</ecNumber>
    </recommendedName>
</protein>
<dbReference type="InterPro" id="IPR013655">
    <property type="entry name" value="PAS_fold_3"/>
</dbReference>
<proteinExistence type="predicted"/>
<sequence length="697" mass="79560">MMERQTETTSIPVLDSMERLQRMVTEQAMVSDTNTLVLLMLQQLKEISGTSVAIWSEYTKEKNVLKVRKVDAANRMLQSVIRLTGRDLLSVEIPVDFRLMDSKSEGQVLYWANLTEATEGKVSLEVSAVIKHLTGLDRFISIIHLLDGQLYGTSTIGLSADQPDPPRQILEFYASLSSVSLHRNQAEAQLGAERKRLADIIEATRVGTWEWNVQTNAMAVNDRYLEMVGYTREEMEPIDLGTWYRLIHPEDKIISNRELETVIAGEQPFYQVECRLRHKNGHWIWIMDQGKVVRWSADGQPLLMSGTHLDITAKKEVELEIRKERDLFASGPVVFFTWRGSPGSWQVERVSANVEKLLGYTPETIMAPDFEYGMLMHPDDYHQVVKEAVEFRRNRAPHYTQTYRVRHKDGFYRWIYDYNVPEYQQDSDIIRIQGYIHDETERMMSQEKLRLAKEQAEAANLAKSQFLANMSHEIRTPLNGLMGMMQLLKMTALDQEQQEYLQLAKTASDSLLVVIQDILDYTRIEAGKIQLEETVFDIHILLKDLVSLFQVSAREKKLHLGCDVSEKVPVKISGDPFRLRQVLTNLVGNAIKFTERGEILIQVRHQDHSNSGISEAELVFQVRDTGIGIPHHKQPEIFDSFQQVDGSTTRKYGGTGLGLAISKGIVEQMGGRMWVESTEGAGSSFYFTCPLKDQAPS</sequence>
<dbReference type="EC" id="2.7.13.3" evidence="2"/>
<dbReference type="PANTHER" id="PTHR43047:SF64">
    <property type="entry name" value="HISTIDINE KINASE CONTAINING CHEY-HOMOLOGOUS RECEIVER DOMAIN AND PAS DOMAIN-RELATED"/>
    <property type="match status" value="1"/>
</dbReference>
<evidence type="ECO:0000256" key="2">
    <source>
        <dbReference type="ARBA" id="ARBA00012438"/>
    </source>
</evidence>
<dbReference type="Gene3D" id="3.30.450.20">
    <property type="entry name" value="PAS domain"/>
    <property type="match status" value="2"/>
</dbReference>
<evidence type="ECO:0000259" key="8">
    <source>
        <dbReference type="PROSITE" id="PS50112"/>
    </source>
</evidence>
<dbReference type="SMART" id="SM00086">
    <property type="entry name" value="PAC"/>
    <property type="match status" value="2"/>
</dbReference>
<dbReference type="PANTHER" id="PTHR43047">
    <property type="entry name" value="TWO-COMPONENT HISTIDINE PROTEIN KINASE"/>
    <property type="match status" value="1"/>
</dbReference>
<dbReference type="CDD" id="cd00130">
    <property type="entry name" value="PAS"/>
    <property type="match status" value="2"/>
</dbReference>
<keyword evidence="4" id="KW-0808">Transferase</keyword>
<feature type="domain" description="PAC" evidence="9">
    <location>
        <begin position="270"/>
        <end position="323"/>
    </location>
</feature>
<dbReference type="CDD" id="cd16922">
    <property type="entry name" value="HATPase_EvgS-ArcB-TorS-like"/>
    <property type="match status" value="1"/>
</dbReference>
<organism evidence="10 11">
    <name type="scientific">Anoxynatronum sibiricum</name>
    <dbReference type="NCBI Taxonomy" id="210623"/>
    <lineage>
        <taxon>Bacteria</taxon>
        <taxon>Bacillati</taxon>
        <taxon>Bacillota</taxon>
        <taxon>Clostridia</taxon>
        <taxon>Eubacteriales</taxon>
        <taxon>Clostridiaceae</taxon>
        <taxon>Anoxynatronum</taxon>
    </lineage>
</organism>
<evidence type="ECO:0000259" key="9">
    <source>
        <dbReference type="PROSITE" id="PS50113"/>
    </source>
</evidence>
<dbReference type="EMBL" id="JBCITM010000010">
    <property type="protein sequence ID" value="MEN1760953.1"/>
    <property type="molecule type" value="Genomic_DNA"/>
</dbReference>
<dbReference type="PROSITE" id="PS50113">
    <property type="entry name" value="PAC"/>
    <property type="match status" value="2"/>
</dbReference>
<dbReference type="SMART" id="SM00388">
    <property type="entry name" value="HisKA"/>
    <property type="match status" value="1"/>
</dbReference>
<dbReference type="SMART" id="SM00091">
    <property type="entry name" value="PAS"/>
    <property type="match status" value="2"/>
</dbReference>
<evidence type="ECO:0000313" key="11">
    <source>
        <dbReference type="Proteomes" id="UP001407405"/>
    </source>
</evidence>
<dbReference type="SUPFAM" id="SSF47384">
    <property type="entry name" value="Homodimeric domain of signal transducing histidine kinase"/>
    <property type="match status" value="1"/>
</dbReference>
<dbReference type="PROSITE" id="PS50112">
    <property type="entry name" value="PAS"/>
    <property type="match status" value="2"/>
</dbReference>
<dbReference type="InterPro" id="IPR000014">
    <property type="entry name" value="PAS"/>
</dbReference>
<feature type="domain" description="PAS" evidence="8">
    <location>
        <begin position="350"/>
        <end position="386"/>
    </location>
</feature>
<keyword evidence="11" id="KW-1185">Reference proteome</keyword>
<accession>A0ABU9VUV4</accession>
<dbReference type="Pfam" id="PF08447">
    <property type="entry name" value="PAS_3"/>
    <property type="match status" value="2"/>
</dbReference>
<dbReference type="InterPro" id="IPR036890">
    <property type="entry name" value="HATPase_C_sf"/>
</dbReference>
<evidence type="ECO:0000259" key="7">
    <source>
        <dbReference type="PROSITE" id="PS50109"/>
    </source>
</evidence>
<feature type="domain" description="PAS" evidence="8">
    <location>
        <begin position="193"/>
        <end position="266"/>
    </location>
</feature>
<dbReference type="InterPro" id="IPR036097">
    <property type="entry name" value="HisK_dim/P_sf"/>
</dbReference>
<dbReference type="Pfam" id="PF00512">
    <property type="entry name" value="HisKA"/>
    <property type="match status" value="1"/>
</dbReference>
<dbReference type="PRINTS" id="PR00344">
    <property type="entry name" value="BCTRLSENSOR"/>
</dbReference>
<evidence type="ECO:0000313" key="10">
    <source>
        <dbReference type="EMBL" id="MEN1760953.1"/>
    </source>
</evidence>
<dbReference type="RefSeq" id="WP_343186269.1">
    <property type="nucleotide sequence ID" value="NZ_JBCITM010000010.1"/>
</dbReference>
<name>A0ABU9VUV4_9CLOT</name>
<dbReference type="Gene3D" id="1.10.287.130">
    <property type="match status" value="1"/>
</dbReference>
<dbReference type="InterPro" id="IPR003661">
    <property type="entry name" value="HisK_dim/P_dom"/>
</dbReference>
<feature type="domain" description="PAC" evidence="9">
    <location>
        <begin position="399"/>
        <end position="451"/>
    </location>
</feature>
<dbReference type="PROSITE" id="PS50109">
    <property type="entry name" value="HIS_KIN"/>
    <property type="match status" value="1"/>
</dbReference>
<dbReference type="Proteomes" id="UP001407405">
    <property type="component" value="Unassembled WGS sequence"/>
</dbReference>
<dbReference type="SUPFAM" id="SSF55874">
    <property type="entry name" value="ATPase domain of HSP90 chaperone/DNA topoisomerase II/histidine kinase"/>
    <property type="match status" value="1"/>
</dbReference>
<dbReference type="Gene3D" id="3.30.565.10">
    <property type="entry name" value="Histidine kinase-like ATPase, C-terminal domain"/>
    <property type="match status" value="1"/>
</dbReference>
<dbReference type="InterPro" id="IPR005467">
    <property type="entry name" value="His_kinase_dom"/>
</dbReference>
<evidence type="ECO:0000256" key="1">
    <source>
        <dbReference type="ARBA" id="ARBA00000085"/>
    </source>
</evidence>
<feature type="domain" description="Histidine kinase" evidence="7">
    <location>
        <begin position="469"/>
        <end position="693"/>
    </location>
</feature>
<dbReference type="InterPro" id="IPR000700">
    <property type="entry name" value="PAS-assoc_C"/>
</dbReference>
<gene>
    <name evidence="10" type="ORF">AAIG11_10730</name>
</gene>
<dbReference type="Pfam" id="PF02518">
    <property type="entry name" value="HATPase_c"/>
    <property type="match status" value="1"/>
</dbReference>
<evidence type="ECO:0000256" key="6">
    <source>
        <dbReference type="ARBA" id="ARBA00023012"/>
    </source>
</evidence>